<sequence>MKRALVLTIMLVAGTMTALMPSSAQSATTIERAQWHLNKLGCDAGPQDGRLGTWTKAALIRFQSRHGFSQTGKLDTRTRTRLLAGTGRRCDTRAVPWQAGKRRQIVISQSQNWVWITDTRGRVIVQAGMIDNPSVLRKGTYRTGSYCGRAARVKLNRSGSLWLDNFVRFAPCGVGFHQIPRRMAGGASIHGTNILGTNMSESHGCIRLSRTMSLKVWNFTSGRTTVIKVV</sequence>
<keyword evidence="6" id="KW-0732">Signal</keyword>
<evidence type="ECO:0008006" key="11">
    <source>
        <dbReference type="Google" id="ProtNLM"/>
    </source>
</evidence>
<keyword evidence="4" id="KW-0573">Peptidoglycan synthesis</keyword>
<dbReference type="GO" id="GO:0016740">
    <property type="term" value="F:transferase activity"/>
    <property type="evidence" value="ECO:0007669"/>
    <property type="project" value="UniProtKB-KW"/>
</dbReference>
<dbReference type="CDD" id="cd16913">
    <property type="entry name" value="YkuD_like"/>
    <property type="match status" value="1"/>
</dbReference>
<dbReference type="GO" id="GO:0071555">
    <property type="term" value="P:cell wall organization"/>
    <property type="evidence" value="ECO:0007669"/>
    <property type="project" value="UniProtKB-KW"/>
</dbReference>
<dbReference type="InterPro" id="IPR005490">
    <property type="entry name" value="LD_TPept_cat_dom"/>
</dbReference>
<reference evidence="9 10" key="1">
    <citation type="submission" date="2020-07" db="EMBL/GenBank/DDBJ databases">
        <title>Sequencing the genomes of 1000 actinobacteria strains.</title>
        <authorList>
            <person name="Klenk H.-P."/>
        </authorList>
    </citation>
    <scope>NUCLEOTIDE SEQUENCE [LARGE SCALE GENOMIC DNA]</scope>
    <source>
        <strain evidence="9 10">DSM 23819</strain>
    </source>
</reference>
<proteinExistence type="predicted"/>
<evidence type="ECO:0000256" key="1">
    <source>
        <dbReference type="ARBA" id="ARBA00004752"/>
    </source>
</evidence>
<dbReference type="InterPro" id="IPR036366">
    <property type="entry name" value="PGBDSf"/>
</dbReference>
<organism evidence="9 10">
    <name type="scientific">Nocardioides daedukensis</name>
    <dbReference type="NCBI Taxonomy" id="634462"/>
    <lineage>
        <taxon>Bacteria</taxon>
        <taxon>Bacillati</taxon>
        <taxon>Actinomycetota</taxon>
        <taxon>Actinomycetes</taxon>
        <taxon>Propionibacteriales</taxon>
        <taxon>Nocardioidaceae</taxon>
        <taxon>Nocardioides</taxon>
    </lineage>
</organism>
<name>A0A7Y9UTC1_9ACTN</name>
<evidence type="ECO:0000313" key="9">
    <source>
        <dbReference type="EMBL" id="NYG57809.1"/>
    </source>
</evidence>
<dbReference type="InterPro" id="IPR002477">
    <property type="entry name" value="Peptidoglycan-bd-like"/>
</dbReference>
<dbReference type="Proteomes" id="UP000540656">
    <property type="component" value="Unassembled WGS sequence"/>
</dbReference>
<evidence type="ECO:0000256" key="3">
    <source>
        <dbReference type="ARBA" id="ARBA00022960"/>
    </source>
</evidence>
<dbReference type="AlphaFoldDB" id="A0A7Y9UTC1"/>
<evidence type="ECO:0000259" key="7">
    <source>
        <dbReference type="Pfam" id="PF01471"/>
    </source>
</evidence>
<dbReference type="InterPro" id="IPR038063">
    <property type="entry name" value="Transpep_catalytic_dom"/>
</dbReference>
<feature type="signal peptide" evidence="6">
    <location>
        <begin position="1"/>
        <end position="26"/>
    </location>
</feature>
<comment type="caution">
    <text evidence="9">The sequence shown here is derived from an EMBL/GenBank/DDBJ whole genome shotgun (WGS) entry which is preliminary data.</text>
</comment>
<keyword evidence="5" id="KW-0961">Cell wall biogenesis/degradation</keyword>
<feature type="domain" description="L,D-TPase catalytic" evidence="8">
    <location>
        <begin position="159"/>
        <end position="227"/>
    </location>
</feature>
<dbReference type="InterPro" id="IPR036365">
    <property type="entry name" value="PGBD-like_sf"/>
</dbReference>
<dbReference type="GO" id="GO:0009252">
    <property type="term" value="P:peptidoglycan biosynthetic process"/>
    <property type="evidence" value="ECO:0007669"/>
    <property type="project" value="UniProtKB-UniPathway"/>
</dbReference>
<comment type="pathway">
    <text evidence="1">Cell wall biogenesis; peptidoglycan biosynthesis.</text>
</comment>
<keyword evidence="3" id="KW-0133">Cell shape</keyword>
<accession>A0A7Y9UTC1</accession>
<evidence type="ECO:0000256" key="2">
    <source>
        <dbReference type="ARBA" id="ARBA00022679"/>
    </source>
</evidence>
<dbReference type="RefSeq" id="WP_179501036.1">
    <property type="nucleotide sequence ID" value="NZ_JACCAA010000001.1"/>
</dbReference>
<keyword evidence="2" id="KW-0808">Transferase</keyword>
<protein>
    <recommendedName>
        <fullName evidence="11">Murein L,D-transpeptidase</fullName>
    </recommendedName>
</protein>
<evidence type="ECO:0000313" key="10">
    <source>
        <dbReference type="Proteomes" id="UP000540656"/>
    </source>
</evidence>
<evidence type="ECO:0000259" key="8">
    <source>
        <dbReference type="Pfam" id="PF03734"/>
    </source>
</evidence>
<dbReference type="UniPathway" id="UPA00219"/>
<dbReference type="GO" id="GO:0008360">
    <property type="term" value="P:regulation of cell shape"/>
    <property type="evidence" value="ECO:0007669"/>
    <property type="project" value="UniProtKB-KW"/>
</dbReference>
<feature type="domain" description="Peptidoglycan binding-like" evidence="7">
    <location>
        <begin position="30"/>
        <end position="82"/>
    </location>
</feature>
<keyword evidence="10" id="KW-1185">Reference proteome</keyword>
<dbReference type="Pfam" id="PF01471">
    <property type="entry name" value="PG_binding_1"/>
    <property type="match status" value="1"/>
</dbReference>
<dbReference type="Pfam" id="PF03734">
    <property type="entry name" value="YkuD"/>
    <property type="match status" value="1"/>
</dbReference>
<evidence type="ECO:0000256" key="4">
    <source>
        <dbReference type="ARBA" id="ARBA00022984"/>
    </source>
</evidence>
<feature type="chain" id="PRO_5031526222" description="Murein L,D-transpeptidase" evidence="6">
    <location>
        <begin position="27"/>
        <end position="230"/>
    </location>
</feature>
<dbReference type="Gene3D" id="1.10.101.10">
    <property type="entry name" value="PGBD-like superfamily/PGBD"/>
    <property type="match status" value="1"/>
</dbReference>
<dbReference type="EMBL" id="JACCAA010000001">
    <property type="protein sequence ID" value="NYG57809.1"/>
    <property type="molecule type" value="Genomic_DNA"/>
</dbReference>
<dbReference type="SUPFAM" id="SSF141523">
    <property type="entry name" value="L,D-transpeptidase catalytic domain-like"/>
    <property type="match status" value="1"/>
</dbReference>
<evidence type="ECO:0000256" key="6">
    <source>
        <dbReference type="SAM" id="SignalP"/>
    </source>
</evidence>
<gene>
    <name evidence="9" type="ORF">BJ980_000732</name>
</gene>
<dbReference type="SUPFAM" id="SSF47090">
    <property type="entry name" value="PGBD-like"/>
    <property type="match status" value="1"/>
</dbReference>
<dbReference type="Gene3D" id="2.40.440.10">
    <property type="entry name" value="L,D-transpeptidase catalytic domain-like"/>
    <property type="match status" value="1"/>
</dbReference>
<evidence type="ECO:0000256" key="5">
    <source>
        <dbReference type="ARBA" id="ARBA00023316"/>
    </source>
</evidence>